<evidence type="ECO:0000313" key="3">
    <source>
        <dbReference type="Proteomes" id="UP001296104"/>
    </source>
</evidence>
<accession>A0AAI8Z147</accession>
<dbReference type="AlphaFoldDB" id="A0AAI8Z147"/>
<dbReference type="Proteomes" id="UP001296104">
    <property type="component" value="Unassembled WGS sequence"/>
</dbReference>
<feature type="compositionally biased region" description="Low complexity" evidence="1">
    <location>
        <begin position="31"/>
        <end position="50"/>
    </location>
</feature>
<organism evidence="2 3">
    <name type="scientific">Lecanosticta acicola</name>
    <dbReference type="NCBI Taxonomy" id="111012"/>
    <lineage>
        <taxon>Eukaryota</taxon>
        <taxon>Fungi</taxon>
        <taxon>Dikarya</taxon>
        <taxon>Ascomycota</taxon>
        <taxon>Pezizomycotina</taxon>
        <taxon>Dothideomycetes</taxon>
        <taxon>Dothideomycetidae</taxon>
        <taxon>Mycosphaerellales</taxon>
        <taxon>Mycosphaerellaceae</taxon>
        <taxon>Lecanosticta</taxon>
    </lineage>
</organism>
<comment type="caution">
    <text evidence="2">The sequence shown here is derived from an EMBL/GenBank/DDBJ whole genome shotgun (WGS) entry which is preliminary data.</text>
</comment>
<evidence type="ECO:0000256" key="1">
    <source>
        <dbReference type="SAM" id="MobiDB-lite"/>
    </source>
</evidence>
<name>A0AAI8Z147_9PEZI</name>
<proteinExistence type="predicted"/>
<feature type="compositionally biased region" description="Polar residues" evidence="1">
    <location>
        <begin position="1"/>
        <end position="12"/>
    </location>
</feature>
<gene>
    <name evidence="2" type="ORF">LECACI_7A005863</name>
</gene>
<dbReference type="EMBL" id="CAVMBE010000039">
    <property type="protein sequence ID" value="CAK4030705.1"/>
    <property type="molecule type" value="Genomic_DNA"/>
</dbReference>
<feature type="region of interest" description="Disordered" evidence="1">
    <location>
        <begin position="1"/>
        <end position="139"/>
    </location>
</feature>
<evidence type="ECO:0000313" key="2">
    <source>
        <dbReference type="EMBL" id="CAK4030705.1"/>
    </source>
</evidence>
<keyword evidence="3" id="KW-1185">Reference proteome</keyword>
<reference evidence="2" key="1">
    <citation type="submission" date="2023-11" db="EMBL/GenBank/DDBJ databases">
        <authorList>
            <person name="Alioto T."/>
            <person name="Alioto T."/>
            <person name="Gomez Garrido J."/>
        </authorList>
    </citation>
    <scope>NUCLEOTIDE SEQUENCE</scope>
</reference>
<protein>
    <submittedName>
        <fullName evidence="2">Uncharacterized protein</fullName>
    </submittedName>
</protein>
<sequence>MARTRVATNPHQSKPKRLLDRLRNKNQAKVTTSQSTNPITGTTTTTQTTKTHPKGYGHRGHGGEGPMASNTETHYTGGSGTTGRHQKRKPSMGDKMSGAMMKLRGSLTGQTGKKAAGTRRMHGTDGKGGHHKNTATVAA</sequence>
<feature type="compositionally biased region" description="Basic residues" evidence="1">
    <location>
        <begin position="51"/>
        <end position="60"/>
    </location>
</feature>